<feature type="region of interest" description="Disordered" evidence="1">
    <location>
        <begin position="1"/>
        <end position="191"/>
    </location>
</feature>
<dbReference type="AlphaFoldDB" id="A0A1L9TCZ6"/>
<reference evidence="3" key="1">
    <citation type="journal article" date="2017" name="Genome Biol.">
        <title>Comparative genomics reveals high biological diversity and specific adaptations in the industrially and medically important fungal genus Aspergillus.</title>
        <authorList>
            <person name="de Vries R.P."/>
            <person name="Riley R."/>
            <person name="Wiebenga A."/>
            <person name="Aguilar-Osorio G."/>
            <person name="Amillis S."/>
            <person name="Uchima C.A."/>
            <person name="Anderluh G."/>
            <person name="Asadollahi M."/>
            <person name="Askin M."/>
            <person name="Barry K."/>
            <person name="Battaglia E."/>
            <person name="Bayram O."/>
            <person name="Benocci T."/>
            <person name="Braus-Stromeyer S.A."/>
            <person name="Caldana C."/>
            <person name="Canovas D."/>
            <person name="Cerqueira G.C."/>
            <person name="Chen F."/>
            <person name="Chen W."/>
            <person name="Choi C."/>
            <person name="Clum A."/>
            <person name="Dos Santos R.A."/>
            <person name="Damasio A.R."/>
            <person name="Diallinas G."/>
            <person name="Emri T."/>
            <person name="Fekete E."/>
            <person name="Flipphi M."/>
            <person name="Freyberg S."/>
            <person name="Gallo A."/>
            <person name="Gournas C."/>
            <person name="Habgood R."/>
            <person name="Hainaut M."/>
            <person name="Harispe M.L."/>
            <person name="Henrissat B."/>
            <person name="Hilden K.S."/>
            <person name="Hope R."/>
            <person name="Hossain A."/>
            <person name="Karabika E."/>
            <person name="Karaffa L."/>
            <person name="Karanyi Z."/>
            <person name="Krasevec N."/>
            <person name="Kuo A."/>
            <person name="Kusch H."/>
            <person name="LaButti K."/>
            <person name="Lagendijk E.L."/>
            <person name="Lapidus A."/>
            <person name="Levasseur A."/>
            <person name="Lindquist E."/>
            <person name="Lipzen A."/>
            <person name="Logrieco A.F."/>
            <person name="MacCabe A."/>
            <person name="Maekelae M.R."/>
            <person name="Malavazi I."/>
            <person name="Melin P."/>
            <person name="Meyer V."/>
            <person name="Mielnichuk N."/>
            <person name="Miskei M."/>
            <person name="Molnar A.P."/>
            <person name="Mule G."/>
            <person name="Ngan C.Y."/>
            <person name="Orejas M."/>
            <person name="Orosz E."/>
            <person name="Ouedraogo J.P."/>
            <person name="Overkamp K.M."/>
            <person name="Park H.-S."/>
            <person name="Perrone G."/>
            <person name="Piumi F."/>
            <person name="Punt P.J."/>
            <person name="Ram A.F."/>
            <person name="Ramon A."/>
            <person name="Rauscher S."/>
            <person name="Record E."/>
            <person name="Riano-Pachon D.M."/>
            <person name="Robert V."/>
            <person name="Roehrig J."/>
            <person name="Ruller R."/>
            <person name="Salamov A."/>
            <person name="Salih N.S."/>
            <person name="Samson R.A."/>
            <person name="Sandor E."/>
            <person name="Sanguinetti M."/>
            <person name="Schuetze T."/>
            <person name="Sepcic K."/>
            <person name="Shelest E."/>
            <person name="Sherlock G."/>
            <person name="Sophianopoulou V."/>
            <person name="Squina F.M."/>
            <person name="Sun H."/>
            <person name="Susca A."/>
            <person name="Todd R.B."/>
            <person name="Tsang A."/>
            <person name="Unkles S.E."/>
            <person name="van de Wiele N."/>
            <person name="van Rossen-Uffink D."/>
            <person name="Oliveira J.V."/>
            <person name="Vesth T.C."/>
            <person name="Visser J."/>
            <person name="Yu J.-H."/>
            <person name="Zhou M."/>
            <person name="Andersen M.R."/>
            <person name="Archer D.B."/>
            <person name="Baker S.E."/>
            <person name="Benoit I."/>
            <person name="Brakhage A.A."/>
            <person name="Braus G.H."/>
            <person name="Fischer R."/>
            <person name="Frisvad J.C."/>
            <person name="Goldman G.H."/>
            <person name="Houbraken J."/>
            <person name="Oakley B."/>
            <person name="Pocsi I."/>
            <person name="Scazzocchio C."/>
            <person name="Seiboth B."/>
            <person name="vanKuyk P.A."/>
            <person name="Wortman J."/>
            <person name="Dyer P.S."/>
            <person name="Grigoriev I.V."/>
        </authorList>
    </citation>
    <scope>NUCLEOTIDE SEQUENCE [LARGE SCALE GENOMIC DNA]</scope>
    <source>
        <strain evidence="3">CBS 593.65</strain>
    </source>
</reference>
<dbReference type="GeneID" id="63756416"/>
<dbReference type="OrthoDB" id="10581100at2759"/>
<keyword evidence="3" id="KW-1185">Reference proteome</keyword>
<dbReference type="Proteomes" id="UP000184356">
    <property type="component" value="Unassembled WGS sequence"/>
</dbReference>
<name>A0A1L9TCZ6_9EURO</name>
<protein>
    <submittedName>
        <fullName evidence="2">Uncharacterized protein</fullName>
    </submittedName>
</protein>
<evidence type="ECO:0000256" key="1">
    <source>
        <dbReference type="SAM" id="MobiDB-lite"/>
    </source>
</evidence>
<organism evidence="2 3">
    <name type="scientific">Aspergillus sydowii CBS 593.65</name>
    <dbReference type="NCBI Taxonomy" id="1036612"/>
    <lineage>
        <taxon>Eukaryota</taxon>
        <taxon>Fungi</taxon>
        <taxon>Dikarya</taxon>
        <taxon>Ascomycota</taxon>
        <taxon>Pezizomycotina</taxon>
        <taxon>Eurotiomycetes</taxon>
        <taxon>Eurotiomycetidae</taxon>
        <taxon>Eurotiales</taxon>
        <taxon>Aspergillaceae</taxon>
        <taxon>Aspergillus</taxon>
        <taxon>Aspergillus subgen. Nidulantes</taxon>
    </lineage>
</organism>
<evidence type="ECO:0000313" key="2">
    <source>
        <dbReference type="EMBL" id="OJJ57286.1"/>
    </source>
</evidence>
<proteinExistence type="predicted"/>
<dbReference type="EMBL" id="KV878588">
    <property type="protein sequence ID" value="OJJ57286.1"/>
    <property type="molecule type" value="Genomic_DNA"/>
</dbReference>
<evidence type="ECO:0000313" key="3">
    <source>
        <dbReference type="Proteomes" id="UP000184356"/>
    </source>
</evidence>
<dbReference type="VEuPathDB" id="FungiDB:ASPSYDRAFT_1179268"/>
<feature type="compositionally biased region" description="Low complexity" evidence="1">
    <location>
        <begin position="105"/>
        <end position="138"/>
    </location>
</feature>
<accession>A0A1L9TCZ6</accession>
<sequence>MFGKGKKSGPASSRTPQHQAGAGTGHHNTSSGQHLQLPTIAGRDTLASLPGQPERPQGGNAGRAHRPTVHPAPRFHPNDPTGPGHRQPSRPLPAGPALIDSLPGRSRPQQPASSPAPASRHSPAPAQQGPAQQSPSSSERQRRSAAPSPPHRLPMFGQPGRLVDIPHGNSTGGKPKEPATGGNPKWPRYCS</sequence>
<feature type="compositionally biased region" description="Polar residues" evidence="1">
    <location>
        <begin position="26"/>
        <end position="36"/>
    </location>
</feature>
<gene>
    <name evidence="2" type="ORF">ASPSYDRAFT_1179268</name>
</gene>
<dbReference type="RefSeq" id="XP_040701092.1">
    <property type="nucleotide sequence ID" value="XM_040840343.1"/>
</dbReference>